<dbReference type="AlphaFoldDB" id="A0A0V0Z9I3"/>
<name>A0A0V0Z9I3_9BILA</name>
<accession>A0A0V0Z9I3</accession>
<sequence>MTDSKECKTRPLLPPDYKPVLTGAHQGPTTIIYRNNDSLATCQLYRTHVNNHTVLCLRSSCPILHTVALAFFLFDFCRKNIVISAHVRYTCKLVDCNFYSAAGQINNDYLTAIRATFVSERDTRQDKSVETDFSKRR</sequence>
<protein>
    <submittedName>
        <fullName evidence="2">Uncharacterized protein</fullName>
    </submittedName>
</protein>
<evidence type="ECO:0000313" key="3">
    <source>
        <dbReference type="Proteomes" id="UP000054783"/>
    </source>
</evidence>
<proteinExistence type="predicted"/>
<dbReference type="Proteomes" id="UP000054783">
    <property type="component" value="Unassembled WGS sequence"/>
</dbReference>
<evidence type="ECO:0000313" key="2">
    <source>
        <dbReference type="EMBL" id="KRY09124.1"/>
    </source>
</evidence>
<reference evidence="2 3" key="1">
    <citation type="submission" date="2015-01" db="EMBL/GenBank/DDBJ databases">
        <title>Evolution of Trichinella species and genotypes.</title>
        <authorList>
            <person name="Korhonen P.K."/>
            <person name="Edoardo P."/>
            <person name="Giuseppe L.R."/>
            <person name="Gasser R.B."/>
        </authorList>
    </citation>
    <scope>NUCLEOTIDE SEQUENCE [LARGE SCALE GENOMIC DNA]</scope>
    <source>
        <strain evidence="2">ISS2496</strain>
    </source>
</reference>
<dbReference type="OrthoDB" id="10438192at2759"/>
<keyword evidence="3" id="KW-1185">Reference proteome</keyword>
<comment type="caution">
    <text evidence="2">The sequence shown here is derived from an EMBL/GenBank/DDBJ whole genome shotgun (WGS) entry which is preliminary data.</text>
</comment>
<organism evidence="2 3">
    <name type="scientific">Trichinella patagoniensis</name>
    <dbReference type="NCBI Taxonomy" id="990121"/>
    <lineage>
        <taxon>Eukaryota</taxon>
        <taxon>Metazoa</taxon>
        <taxon>Ecdysozoa</taxon>
        <taxon>Nematoda</taxon>
        <taxon>Enoplea</taxon>
        <taxon>Dorylaimia</taxon>
        <taxon>Trichinellida</taxon>
        <taxon>Trichinellidae</taxon>
        <taxon>Trichinella</taxon>
    </lineage>
</organism>
<dbReference type="EMBL" id="JYDQ01000289">
    <property type="protein sequence ID" value="KRY09124.1"/>
    <property type="molecule type" value="Genomic_DNA"/>
</dbReference>
<gene>
    <name evidence="2" type="ORF">T12_12749</name>
</gene>
<evidence type="ECO:0000256" key="1">
    <source>
        <dbReference type="SAM" id="MobiDB-lite"/>
    </source>
</evidence>
<feature type="region of interest" description="Disordered" evidence="1">
    <location>
        <begin position="1"/>
        <end position="21"/>
    </location>
</feature>